<dbReference type="SUPFAM" id="SSF46689">
    <property type="entry name" value="Homeodomain-like"/>
    <property type="match status" value="1"/>
</dbReference>
<dbReference type="EMBL" id="JBEUKS010000015">
    <property type="protein sequence ID" value="MFC1443066.1"/>
    <property type="molecule type" value="Genomic_DNA"/>
</dbReference>
<accession>A0ABV6XXR0</accession>
<dbReference type="InterPro" id="IPR053392">
    <property type="entry name" value="Transposase_IS30-like"/>
</dbReference>
<evidence type="ECO:0000256" key="3">
    <source>
        <dbReference type="ARBA" id="ARBA00022578"/>
    </source>
</evidence>
<name>A0ABV6XXR0_9ACTN</name>
<dbReference type="SUPFAM" id="SSF53098">
    <property type="entry name" value="Ribonuclease H-like"/>
    <property type="match status" value="1"/>
</dbReference>
<dbReference type="InterPro" id="IPR025246">
    <property type="entry name" value="IS30-like_HTH"/>
</dbReference>
<keyword evidence="5" id="KW-0233">DNA recombination</keyword>
<evidence type="ECO:0000256" key="5">
    <source>
        <dbReference type="ARBA" id="ARBA00023172"/>
    </source>
</evidence>
<dbReference type="Gene3D" id="1.10.10.60">
    <property type="entry name" value="Homeodomain-like"/>
    <property type="match status" value="1"/>
</dbReference>
<comment type="similarity">
    <text evidence="2">Belongs to the transposase IS30 family.</text>
</comment>
<dbReference type="InterPro" id="IPR051917">
    <property type="entry name" value="Transposase-Integrase"/>
</dbReference>
<dbReference type="PANTHER" id="PTHR10948">
    <property type="entry name" value="TRANSPOSASE"/>
    <property type="match status" value="1"/>
</dbReference>
<dbReference type="PANTHER" id="PTHR10948:SF23">
    <property type="entry name" value="TRANSPOSASE INSI FOR INSERTION SEQUENCE ELEMENT IS30A-RELATED"/>
    <property type="match status" value="1"/>
</dbReference>
<dbReference type="Proteomes" id="UP001592581">
    <property type="component" value="Unassembled WGS sequence"/>
</dbReference>
<evidence type="ECO:0000313" key="7">
    <source>
        <dbReference type="EMBL" id="MFC1443066.1"/>
    </source>
</evidence>
<dbReference type="PROSITE" id="PS50994">
    <property type="entry name" value="INTEGRASE"/>
    <property type="match status" value="1"/>
</dbReference>
<dbReference type="PROSITE" id="PS01043">
    <property type="entry name" value="TRANSPOSASE_IS30"/>
    <property type="match status" value="1"/>
</dbReference>
<dbReference type="NCBIfam" id="NF033563">
    <property type="entry name" value="transpos_IS30"/>
    <property type="match status" value="1"/>
</dbReference>
<evidence type="ECO:0000259" key="6">
    <source>
        <dbReference type="PROSITE" id="PS50994"/>
    </source>
</evidence>
<dbReference type="InterPro" id="IPR001598">
    <property type="entry name" value="Transposase_IS30_CS"/>
</dbReference>
<keyword evidence="3" id="KW-0815">Transposition</keyword>
<evidence type="ECO:0000313" key="8">
    <source>
        <dbReference type="Proteomes" id="UP001592581"/>
    </source>
</evidence>
<reference evidence="7 8" key="1">
    <citation type="submission" date="2024-06" db="EMBL/GenBank/DDBJ databases">
        <authorList>
            <person name="Lee S.D."/>
        </authorList>
    </citation>
    <scope>NUCLEOTIDE SEQUENCE [LARGE SCALE GENOMIC DNA]</scope>
    <source>
        <strain evidence="7 8">N1-10</strain>
    </source>
</reference>
<dbReference type="InterPro" id="IPR036397">
    <property type="entry name" value="RNaseH_sf"/>
</dbReference>
<keyword evidence="4" id="KW-0238">DNA-binding</keyword>
<protein>
    <submittedName>
        <fullName evidence="7">IS30 family transposase</fullName>
    </submittedName>
</protein>
<gene>
    <name evidence="7" type="ORF">ABUW04_32980</name>
</gene>
<dbReference type="Pfam" id="PF13936">
    <property type="entry name" value="HTH_38"/>
    <property type="match status" value="1"/>
</dbReference>
<evidence type="ECO:0000256" key="4">
    <source>
        <dbReference type="ARBA" id="ARBA00023125"/>
    </source>
</evidence>
<feature type="domain" description="Integrase catalytic" evidence="6">
    <location>
        <begin position="230"/>
        <end position="393"/>
    </location>
</feature>
<dbReference type="RefSeq" id="WP_380568115.1">
    <property type="nucleotide sequence ID" value="NZ_JBEUKS010000015.1"/>
</dbReference>
<evidence type="ECO:0000256" key="1">
    <source>
        <dbReference type="ARBA" id="ARBA00002190"/>
    </source>
</evidence>
<dbReference type="InterPro" id="IPR012337">
    <property type="entry name" value="RNaseH-like_sf"/>
</dbReference>
<dbReference type="InterPro" id="IPR009057">
    <property type="entry name" value="Homeodomain-like_sf"/>
</dbReference>
<proteinExistence type="inferred from homology"/>
<sequence>MMGVLMGIRGRKRRLDLEAEYWRLLQSGVGTVEACKLVGIGRKTGYRWRAENGGLPPERMPETEHSGRYLSLLERKRIATLRERGLTMTEIASRIGRSTSTVSRELRRNMLEHDKGVYDADMAHHRSRERACRPSRPKLQTDTELRAEVQARLDLEWSPEQIAAHLRILWPDQPDRHLCHETIYRALYQGAKDALSRTLTKKLRTGRALRKRRRSGGARAQRFQTPARLIHDRPVVVELRERVGDWEGDLVVGRGNRSAVATRVDRRTRLLRLIPLPDGHDFARVCDAITAAMAPFPASARMTLTWDPGSEMSRHYELAPLFRDGVFFAYPASPWQRGTNENTNGLLRQYLPKGTDLSVHTAEELRAIEERLNSRPRKTLGWRTPVHAFAAALTA</sequence>
<keyword evidence="8" id="KW-1185">Reference proteome</keyword>
<comment type="function">
    <text evidence="1">Required for the transposition of the insertion element.</text>
</comment>
<dbReference type="InterPro" id="IPR001584">
    <property type="entry name" value="Integrase_cat-core"/>
</dbReference>
<evidence type="ECO:0000256" key="2">
    <source>
        <dbReference type="ARBA" id="ARBA00006363"/>
    </source>
</evidence>
<comment type="caution">
    <text evidence="7">The sequence shown here is derived from an EMBL/GenBank/DDBJ whole genome shotgun (WGS) entry which is preliminary data.</text>
</comment>
<organism evidence="7 8">
    <name type="scientific">Streptacidiphilus jeojiensis</name>
    <dbReference type="NCBI Taxonomy" id="3229225"/>
    <lineage>
        <taxon>Bacteria</taxon>
        <taxon>Bacillati</taxon>
        <taxon>Actinomycetota</taxon>
        <taxon>Actinomycetes</taxon>
        <taxon>Kitasatosporales</taxon>
        <taxon>Streptomycetaceae</taxon>
        <taxon>Streptacidiphilus</taxon>
    </lineage>
</organism>
<dbReference type="Gene3D" id="3.30.420.10">
    <property type="entry name" value="Ribonuclease H-like superfamily/Ribonuclease H"/>
    <property type="match status" value="1"/>
</dbReference>